<name>A0ABD3N9J9_9STRA</name>
<evidence type="ECO:0000313" key="1">
    <source>
        <dbReference type="EMBL" id="KAL3772760.1"/>
    </source>
</evidence>
<dbReference type="AlphaFoldDB" id="A0ABD3N9J9"/>
<reference evidence="1 2" key="1">
    <citation type="submission" date="2024-10" db="EMBL/GenBank/DDBJ databases">
        <title>Updated reference genomes for cyclostephanoid diatoms.</title>
        <authorList>
            <person name="Roberts W.R."/>
            <person name="Alverson A.J."/>
        </authorList>
    </citation>
    <scope>NUCLEOTIDE SEQUENCE [LARGE SCALE GENOMIC DNA]</scope>
    <source>
        <strain evidence="1 2">AJA010-31</strain>
    </source>
</reference>
<dbReference type="Proteomes" id="UP001530400">
    <property type="component" value="Unassembled WGS sequence"/>
</dbReference>
<protein>
    <submittedName>
        <fullName evidence="1">Uncharacterized protein</fullName>
    </submittedName>
</protein>
<proteinExistence type="predicted"/>
<evidence type="ECO:0000313" key="2">
    <source>
        <dbReference type="Proteomes" id="UP001530400"/>
    </source>
</evidence>
<gene>
    <name evidence="1" type="ORF">ACHAWO_004122</name>
</gene>
<dbReference type="EMBL" id="JALLPJ020001261">
    <property type="protein sequence ID" value="KAL3772760.1"/>
    <property type="molecule type" value="Genomic_DNA"/>
</dbReference>
<organism evidence="1 2">
    <name type="scientific">Cyclotella atomus</name>
    <dbReference type="NCBI Taxonomy" id="382360"/>
    <lineage>
        <taxon>Eukaryota</taxon>
        <taxon>Sar</taxon>
        <taxon>Stramenopiles</taxon>
        <taxon>Ochrophyta</taxon>
        <taxon>Bacillariophyta</taxon>
        <taxon>Coscinodiscophyceae</taxon>
        <taxon>Thalassiosirophycidae</taxon>
        <taxon>Stephanodiscales</taxon>
        <taxon>Stephanodiscaceae</taxon>
        <taxon>Cyclotella</taxon>
    </lineage>
</organism>
<comment type="caution">
    <text evidence="1">The sequence shown here is derived from an EMBL/GenBank/DDBJ whole genome shotgun (WGS) entry which is preliminary data.</text>
</comment>
<accession>A0ABD3N9J9</accession>
<sequence length="503" mass="57844">MRCVVVCGIALSLKSCRRGGNAWCRMTNPQDSEQGGRDNGALIEDEMDGWGRREPIDEDVFAVPMEIDNPNFLDQRTETVMPIDHVLPGMDGVPISELNQTYCKTDQGIKISDFYTVFDNGNLKDLLFTAIFTCPIKGEHFASGDWGESKNVVRMGDIFWFKTKKQAKSAAAARTLDVLSVRRCHRINRRPFQRCRDEPYRLNTEAPVLPDLPPGIQLPNVEANDGSWDSSPKAALNEWYQHFQKRLREMGGTLTMDSPEQKTYASWNNIVANRLFTSVFTCPMTGERFASGTLADKQYDKVPMYYDSDRKLLKFNIEFDEDEEIEPTVHRLDFIWYKTKKDAEDAAAARALDCLRFRYPASHSSANQKKYCMEEPYTTDSIPEPWDKVSDTVTQVHQFEITKNGEIIPKHAIWPILPSESKIPEGVLKSVFDQDMDELLRAYISEQCLQLRQLKKKSSSKRYWRVFRETWLQSKQPLSMQIVHKSHPLQLLVVPLDIARVHI</sequence>
<keyword evidence="2" id="KW-1185">Reference proteome</keyword>